<dbReference type="OrthoDB" id="529320at2"/>
<gene>
    <name evidence="1" type="ORF">SAMN05216378_3402</name>
</gene>
<proteinExistence type="predicted"/>
<protein>
    <recommendedName>
        <fullName evidence="3">Serine/threonine protein kinase</fullName>
    </recommendedName>
</protein>
<evidence type="ECO:0000313" key="2">
    <source>
        <dbReference type="Proteomes" id="UP000198855"/>
    </source>
</evidence>
<name>A0A1I2B814_9BACL</name>
<sequence length="227" mass="26309">MIEDWKQVEEALRNIEVVGHENNKPVSVIGFSENLRCIGIGTDAAVFYYPDTPNYAYKVYSTQSLEKKEVEADIYKRLEGSSYFPHCYGTGPNYLVLSFEQGVTLYDCLIQGVRVSEQVIQDVENAREFVRSQGLNPRDIHLKNVLLQEGRGKVLDVSEYIKEGNDSRWEHLVWTYKHFYPLISEMQVPAWILETITNWYNRIDAASFGIEDFSKRVSQLFFGKRSK</sequence>
<organism evidence="1 2">
    <name type="scientific">Paenibacillus catalpae</name>
    <dbReference type="NCBI Taxonomy" id="1045775"/>
    <lineage>
        <taxon>Bacteria</taxon>
        <taxon>Bacillati</taxon>
        <taxon>Bacillota</taxon>
        <taxon>Bacilli</taxon>
        <taxon>Bacillales</taxon>
        <taxon>Paenibacillaceae</taxon>
        <taxon>Paenibacillus</taxon>
    </lineage>
</organism>
<dbReference type="AlphaFoldDB" id="A0A1I2B814"/>
<dbReference type="SUPFAM" id="SSF56112">
    <property type="entry name" value="Protein kinase-like (PK-like)"/>
    <property type="match status" value="1"/>
</dbReference>
<accession>A0A1I2B814</accession>
<evidence type="ECO:0008006" key="3">
    <source>
        <dbReference type="Google" id="ProtNLM"/>
    </source>
</evidence>
<dbReference type="Proteomes" id="UP000198855">
    <property type="component" value="Unassembled WGS sequence"/>
</dbReference>
<reference evidence="2" key="1">
    <citation type="submission" date="2016-10" db="EMBL/GenBank/DDBJ databases">
        <authorList>
            <person name="Varghese N."/>
            <person name="Submissions S."/>
        </authorList>
    </citation>
    <scope>NUCLEOTIDE SEQUENCE [LARGE SCALE GENOMIC DNA]</scope>
    <source>
        <strain evidence="2">CGMCC 1.10784</strain>
    </source>
</reference>
<dbReference type="STRING" id="1045775.SAMN05216378_3402"/>
<keyword evidence="2" id="KW-1185">Reference proteome</keyword>
<dbReference type="RefSeq" id="WP_091187237.1">
    <property type="nucleotide sequence ID" value="NZ_FOMT01000003.1"/>
</dbReference>
<evidence type="ECO:0000313" key="1">
    <source>
        <dbReference type="EMBL" id="SFE52048.1"/>
    </source>
</evidence>
<dbReference type="InterPro" id="IPR011009">
    <property type="entry name" value="Kinase-like_dom_sf"/>
</dbReference>
<dbReference type="EMBL" id="FOMT01000003">
    <property type="protein sequence ID" value="SFE52048.1"/>
    <property type="molecule type" value="Genomic_DNA"/>
</dbReference>